<dbReference type="PROSITE" id="PS00437">
    <property type="entry name" value="CATALASE_1"/>
    <property type="match status" value="1"/>
</dbReference>
<keyword evidence="13" id="KW-1185">Reference proteome</keyword>
<gene>
    <name evidence="12" type="ORF">M3D15_02955</name>
</gene>
<keyword evidence="7 9" id="KW-0376">Hydrogen peroxide</keyword>
<dbReference type="PANTHER" id="PTHR11465">
    <property type="entry name" value="CATALASE"/>
    <property type="match status" value="1"/>
</dbReference>
<name>A0ABT2HVG7_9MICO</name>
<evidence type="ECO:0000256" key="3">
    <source>
        <dbReference type="ARBA" id="ARBA00022617"/>
    </source>
</evidence>
<dbReference type="InterPro" id="IPR024708">
    <property type="entry name" value="Catalase_AS"/>
</dbReference>
<comment type="similarity">
    <text evidence="1 9">Belongs to the catalase family.</text>
</comment>
<evidence type="ECO:0000256" key="9">
    <source>
        <dbReference type="RuleBase" id="RU000498"/>
    </source>
</evidence>
<dbReference type="InterPro" id="IPR024711">
    <property type="entry name" value="Catalase_clade1/3"/>
</dbReference>
<feature type="region of interest" description="Disordered" evidence="10">
    <location>
        <begin position="39"/>
        <end position="63"/>
    </location>
</feature>
<dbReference type="InterPro" id="IPR020835">
    <property type="entry name" value="Catalase_sf"/>
</dbReference>
<dbReference type="PROSITE" id="PS00438">
    <property type="entry name" value="CATALASE_2"/>
    <property type="match status" value="1"/>
</dbReference>
<dbReference type="Proteomes" id="UP001525379">
    <property type="component" value="Unassembled WGS sequence"/>
</dbReference>
<dbReference type="CDD" id="cd08156">
    <property type="entry name" value="catalase_clade_3"/>
    <property type="match status" value="1"/>
</dbReference>
<dbReference type="SUPFAM" id="SSF56634">
    <property type="entry name" value="Heme-dependent catalase-like"/>
    <property type="match status" value="1"/>
</dbReference>
<keyword evidence="6 9" id="KW-0408">Iron</keyword>
<dbReference type="SMART" id="SM01060">
    <property type="entry name" value="Catalase"/>
    <property type="match status" value="1"/>
</dbReference>
<evidence type="ECO:0000313" key="13">
    <source>
        <dbReference type="Proteomes" id="UP001525379"/>
    </source>
</evidence>
<keyword evidence="4 9" id="KW-0479">Metal-binding</keyword>
<evidence type="ECO:0000256" key="5">
    <source>
        <dbReference type="ARBA" id="ARBA00023002"/>
    </source>
</evidence>
<organism evidence="12 13">
    <name type="scientific">Pseudoclavibacter albus</name>
    <dbReference type="NCBI Taxonomy" id="272241"/>
    <lineage>
        <taxon>Bacteria</taxon>
        <taxon>Bacillati</taxon>
        <taxon>Actinomycetota</taxon>
        <taxon>Actinomycetes</taxon>
        <taxon>Micrococcales</taxon>
        <taxon>Microbacteriaceae</taxon>
        <taxon>Pseudoclavibacter</taxon>
    </lineage>
</organism>
<accession>A0ABT2HVG7</accession>
<comment type="catalytic activity">
    <reaction evidence="8 9">
        <text>2 H2O2 = O2 + 2 H2O</text>
        <dbReference type="Rhea" id="RHEA:20309"/>
        <dbReference type="ChEBI" id="CHEBI:15377"/>
        <dbReference type="ChEBI" id="CHEBI:15379"/>
        <dbReference type="ChEBI" id="CHEBI:16240"/>
        <dbReference type="EC" id="1.11.1.6"/>
    </reaction>
</comment>
<protein>
    <recommendedName>
        <fullName evidence="9">Catalase</fullName>
        <ecNumber evidence="9">1.11.1.6</ecNumber>
    </recommendedName>
</protein>
<evidence type="ECO:0000256" key="7">
    <source>
        <dbReference type="ARBA" id="ARBA00023324"/>
    </source>
</evidence>
<dbReference type="EC" id="1.11.1.6" evidence="9"/>
<dbReference type="PRINTS" id="PR00067">
    <property type="entry name" value="CATALASE"/>
</dbReference>
<dbReference type="InterPro" id="IPR018028">
    <property type="entry name" value="Catalase"/>
</dbReference>
<sequence length="556" mass="62450">MPARWRVRQPCFPSIPAPPPEHRTEGSLVTNEQLGGNSHIDPTIPSTNGFGTPQASDRNSLSVGPNGPLLLHDVQLVETLAHFNRERVPERNPHAKGSGAFGVFETTEDVSKYTRAAVFQQGTKTQMLARFSTVAGEQGSPDTWRDVRGFSLKFYTSEGNLDIVGNNTPVFFVRDPMKFPHFIRSQKRLPDSGLRNNTMQWDFWTQNPETAHQVTYLMGDRGLPKTWRHMNGYSSHTYAWINAEGERFWVKYHFHTNQGVENMTNDEANKMAGEDADFHRRDLFDAIARADFPSWNLSVQIMPYEEAKTYRINPFDLTKVWPKADYPLIPVGKMTLNRNPENFFAQIEQAAFAPSNMVPGTGISPDKMLLGRVFAYADAHRARIGTNFHQLPVNQPIVPTNSYTFDGNMTYHHSGNAPVYAPNSYNRPWADEQGPVENSWETDGELVRQAYTLREDDDDFSQANKLLNEVFDDAARDRFVETVAGALATVEEPVLSNAFQYWKNVDEVIGGRIEAKVRADAEAATPDGDAGDKIPGADPHEERKAPVAGGHEETTH</sequence>
<evidence type="ECO:0000313" key="12">
    <source>
        <dbReference type="EMBL" id="MCT2042302.1"/>
    </source>
</evidence>
<keyword evidence="3 9" id="KW-0349">Heme</keyword>
<feature type="compositionally biased region" description="Polar residues" evidence="10">
    <location>
        <begin position="44"/>
        <end position="63"/>
    </location>
</feature>
<dbReference type="Pfam" id="PF06628">
    <property type="entry name" value="Catalase-rel"/>
    <property type="match status" value="1"/>
</dbReference>
<feature type="region of interest" description="Disordered" evidence="10">
    <location>
        <begin position="519"/>
        <end position="556"/>
    </location>
</feature>
<evidence type="ECO:0000256" key="6">
    <source>
        <dbReference type="ARBA" id="ARBA00023004"/>
    </source>
</evidence>
<feature type="compositionally biased region" description="Basic and acidic residues" evidence="10">
    <location>
        <begin position="538"/>
        <end position="556"/>
    </location>
</feature>
<evidence type="ECO:0000256" key="4">
    <source>
        <dbReference type="ARBA" id="ARBA00022723"/>
    </source>
</evidence>
<dbReference type="InterPro" id="IPR011614">
    <property type="entry name" value="Catalase_core"/>
</dbReference>
<dbReference type="Gene3D" id="2.40.180.10">
    <property type="entry name" value="Catalase core domain"/>
    <property type="match status" value="1"/>
</dbReference>
<dbReference type="Pfam" id="PF00199">
    <property type="entry name" value="Catalase"/>
    <property type="match status" value="1"/>
</dbReference>
<evidence type="ECO:0000256" key="8">
    <source>
        <dbReference type="ARBA" id="ARBA00049254"/>
    </source>
</evidence>
<dbReference type="PROSITE" id="PS51402">
    <property type="entry name" value="CATALASE_3"/>
    <property type="match status" value="1"/>
</dbReference>
<feature type="domain" description="Catalase core" evidence="11">
    <location>
        <begin position="47"/>
        <end position="429"/>
    </location>
</feature>
<feature type="region of interest" description="Disordered" evidence="10">
    <location>
        <begin position="1"/>
        <end position="27"/>
    </location>
</feature>
<keyword evidence="2 9" id="KW-0575">Peroxidase</keyword>
<keyword evidence="5 9" id="KW-0560">Oxidoreductase</keyword>
<dbReference type="InterPro" id="IPR040333">
    <property type="entry name" value="Catalase_3"/>
</dbReference>
<comment type="caution">
    <text evidence="12">The sequence shown here is derived from an EMBL/GenBank/DDBJ whole genome shotgun (WGS) entry which is preliminary data.</text>
</comment>
<evidence type="ECO:0000256" key="1">
    <source>
        <dbReference type="ARBA" id="ARBA00005329"/>
    </source>
</evidence>
<evidence type="ECO:0000259" key="11">
    <source>
        <dbReference type="SMART" id="SM01060"/>
    </source>
</evidence>
<dbReference type="RefSeq" id="WP_260103882.1">
    <property type="nucleotide sequence ID" value="NZ_JALXSQ010000007.1"/>
</dbReference>
<reference evidence="12 13" key="1">
    <citation type="submission" date="2022-04" db="EMBL/GenBank/DDBJ databases">
        <title>Human microbiome associated bacterial genomes.</title>
        <authorList>
            <person name="Sandstrom S."/>
            <person name="Salamzade R."/>
            <person name="Kalan L.R."/>
        </authorList>
    </citation>
    <scope>NUCLEOTIDE SEQUENCE [LARGE SCALE GENOMIC DNA]</scope>
    <source>
        <strain evidence="13">p3-SID1799</strain>
    </source>
</reference>
<evidence type="ECO:0000256" key="2">
    <source>
        <dbReference type="ARBA" id="ARBA00022559"/>
    </source>
</evidence>
<dbReference type="EMBL" id="JALXSQ010000007">
    <property type="protein sequence ID" value="MCT2042302.1"/>
    <property type="molecule type" value="Genomic_DNA"/>
</dbReference>
<dbReference type="InterPro" id="IPR010582">
    <property type="entry name" value="Catalase_immune_responsive"/>
</dbReference>
<evidence type="ECO:0000256" key="10">
    <source>
        <dbReference type="SAM" id="MobiDB-lite"/>
    </source>
</evidence>
<dbReference type="PANTHER" id="PTHR11465:SF9">
    <property type="entry name" value="CATALASE"/>
    <property type="match status" value="1"/>
</dbReference>
<proteinExistence type="inferred from homology"/>
<dbReference type="PIRSF" id="PIRSF038928">
    <property type="entry name" value="Catalase_clade1-3"/>
    <property type="match status" value="1"/>
</dbReference>
<dbReference type="InterPro" id="IPR002226">
    <property type="entry name" value="Catalase_haem_BS"/>
</dbReference>